<dbReference type="SUPFAM" id="SSF47986">
    <property type="entry name" value="DEATH domain"/>
    <property type="match status" value="1"/>
</dbReference>
<dbReference type="AlphaFoldDB" id="A0A9Q1HZE3"/>
<organism evidence="4 5">
    <name type="scientific">Conger conger</name>
    <name type="common">Conger eel</name>
    <name type="synonym">Muraena conger</name>
    <dbReference type="NCBI Taxonomy" id="82655"/>
    <lineage>
        <taxon>Eukaryota</taxon>
        <taxon>Metazoa</taxon>
        <taxon>Chordata</taxon>
        <taxon>Craniata</taxon>
        <taxon>Vertebrata</taxon>
        <taxon>Euteleostomi</taxon>
        <taxon>Actinopterygii</taxon>
        <taxon>Neopterygii</taxon>
        <taxon>Teleostei</taxon>
        <taxon>Anguilliformes</taxon>
        <taxon>Congridae</taxon>
        <taxon>Conger</taxon>
    </lineage>
</organism>
<dbReference type="Gene3D" id="1.10.510.10">
    <property type="entry name" value="Transferase(Phosphotransferase) domain 1"/>
    <property type="match status" value="1"/>
</dbReference>
<dbReference type="GO" id="GO:0005524">
    <property type="term" value="F:ATP binding"/>
    <property type="evidence" value="ECO:0007669"/>
    <property type="project" value="InterPro"/>
</dbReference>
<keyword evidence="5" id="KW-1185">Reference proteome</keyword>
<dbReference type="PROSITE" id="PS50011">
    <property type="entry name" value="PROTEIN_KINASE_DOM"/>
    <property type="match status" value="1"/>
</dbReference>
<dbReference type="GO" id="GO:0042981">
    <property type="term" value="P:regulation of apoptotic process"/>
    <property type="evidence" value="ECO:0007669"/>
    <property type="project" value="InterPro"/>
</dbReference>
<proteinExistence type="predicted"/>
<dbReference type="PROSITE" id="PS50209">
    <property type="entry name" value="CARD"/>
    <property type="match status" value="1"/>
</dbReference>
<dbReference type="PANTHER" id="PTHR44329:SF143">
    <property type="entry name" value="RECEPTOR INTERACTING SERINE_THREONINE KINASE 2"/>
    <property type="match status" value="1"/>
</dbReference>
<name>A0A9Q1HZE3_CONCO</name>
<comment type="caution">
    <text evidence="4">The sequence shown here is derived from an EMBL/GenBank/DDBJ whole genome shotgun (WGS) entry which is preliminary data.</text>
</comment>
<dbReference type="Pfam" id="PF00069">
    <property type="entry name" value="Pkinase"/>
    <property type="match status" value="1"/>
</dbReference>
<dbReference type="InterPro" id="IPR051681">
    <property type="entry name" value="Ser/Thr_Kinases-Pseudokinases"/>
</dbReference>
<evidence type="ECO:0000313" key="5">
    <source>
        <dbReference type="Proteomes" id="UP001152803"/>
    </source>
</evidence>
<dbReference type="EMBL" id="JAFJMO010000007">
    <property type="protein sequence ID" value="KAJ8271302.1"/>
    <property type="molecule type" value="Genomic_DNA"/>
</dbReference>
<reference evidence="4" key="1">
    <citation type="journal article" date="2023" name="Science">
        <title>Genome structures resolve the early diversification of teleost fishes.</title>
        <authorList>
            <person name="Parey E."/>
            <person name="Louis A."/>
            <person name="Montfort J."/>
            <person name="Bouchez O."/>
            <person name="Roques C."/>
            <person name="Iampietro C."/>
            <person name="Lluch J."/>
            <person name="Castinel A."/>
            <person name="Donnadieu C."/>
            <person name="Desvignes T."/>
            <person name="Floi Bucao C."/>
            <person name="Jouanno E."/>
            <person name="Wen M."/>
            <person name="Mejri S."/>
            <person name="Dirks R."/>
            <person name="Jansen H."/>
            <person name="Henkel C."/>
            <person name="Chen W.J."/>
            <person name="Zahm M."/>
            <person name="Cabau C."/>
            <person name="Klopp C."/>
            <person name="Thompson A.W."/>
            <person name="Robinson-Rechavi M."/>
            <person name="Braasch I."/>
            <person name="Lecointre G."/>
            <person name="Bobe J."/>
            <person name="Postlethwait J.H."/>
            <person name="Berthelot C."/>
            <person name="Roest Crollius H."/>
            <person name="Guiguen Y."/>
        </authorList>
    </citation>
    <scope>NUCLEOTIDE SEQUENCE</scope>
    <source>
        <strain evidence="4">Concon-B</strain>
    </source>
</reference>
<evidence type="ECO:0000256" key="1">
    <source>
        <dbReference type="SAM" id="MobiDB-lite"/>
    </source>
</evidence>
<dbReference type="InterPro" id="IPR011029">
    <property type="entry name" value="DEATH-like_dom_sf"/>
</dbReference>
<sequence>MTRMSCCQMNGTMAQPGPLVNIAEQDVLNVVLTQTSTGACLRGVYGKTGGPVCLKFFPSERRQRWSRQYMQDLTLVRQTCSNRVLVPLGWYSVGWLVGLVSDWMPGGSLHSLLYETQLYPEFPLPLRLRILLDVAEGLSHLHALPVPHRTLKPSNVLLDQQGRAKVCDFSQRTGPALSQGPLPCLTDLAYLSPEALHGDDSSTEADVYSFGLLLSETLNRRAPYEKIASVRELLVFVQKGVWPGAQDNALPPETPHRHALSRLIALCWSGDPQIRPTAPDCMLELKEALATFHMDSPNQAAVQLTKRKERALLGCKAQQAGQIKMELNNMELCQDTKSAGTKTLPVSIAPATLPIPPALSPENTPTSHLPAPSRGRSSTEPEAWCCQDAPVPRPRSASGRQGQRHSPSPPAPLCSSAAQGIPGQSCCQILRERREAIVRCMTNGRLNHLLDVLRSRQALNREEYELITVALTLPARTRALLDTCLCLGERPAALVVSTLGLVPTATSPHPCHCSN</sequence>
<dbReference type="GO" id="GO:0004706">
    <property type="term" value="F:JUN kinase kinase kinase activity"/>
    <property type="evidence" value="ECO:0007669"/>
    <property type="project" value="TreeGrafter"/>
</dbReference>
<evidence type="ECO:0000259" key="3">
    <source>
        <dbReference type="PROSITE" id="PS50209"/>
    </source>
</evidence>
<dbReference type="InterPro" id="IPR000719">
    <property type="entry name" value="Prot_kinase_dom"/>
</dbReference>
<dbReference type="Gene3D" id="1.10.533.10">
    <property type="entry name" value="Death Domain, Fas"/>
    <property type="match status" value="1"/>
</dbReference>
<dbReference type="SUPFAM" id="SSF56112">
    <property type="entry name" value="Protein kinase-like (PK-like)"/>
    <property type="match status" value="1"/>
</dbReference>
<dbReference type="InterPro" id="IPR011009">
    <property type="entry name" value="Kinase-like_dom_sf"/>
</dbReference>
<accession>A0A9Q1HZE3</accession>
<feature type="region of interest" description="Disordered" evidence="1">
    <location>
        <begin position="352"/>
        <end position="417"/>
    </location>
</feature>
<dbReference type="InterPro" id="IPR001315">
    <property type="entry name" value="CARD"/>
</dbReference>
<protein>
    <submittedName>
        <fullName evidence="4">Uncharacterized protein</fullName>
    </submittedName>
</protein>
<dbReference type="PANTHER" id="PTHR44329">
    <property type="entry name" value="SERINE/THREONINE-PROTEIN KINASE TNNI3K-RELATED"/>
    <property type="match status" value="1"/>
</dbReference>
<gene>
    <name evidence="4" type="ORF">COCON_G00101610</name>
</gene>
<feature type="domain" description="Protein kinase" evidence="2">
    <location>
        <begin position="26"/>
        <end position="289"/>
    </location>
</feature>
<dbReference type="Proteomes" id="UP001152803">
    <property type="component" value="Unassembled WGS sequence"/>
</dbReference>
<dbReference type="OrthoDB" id="4062651at2759"/>
<evidence type="ECO:0000259" key="2">
    <source>
        <dbReference type="PROSITE" id="PS50011"/>
    </source>
</evidence>
<evidence type="ECO:0000313" key="4">
    <source>
        <dbReference type="EMBL" id="KAJ8271302.1"/>
    </source>
</evidence>
<feature type="domain" description="CARD" evidence="3">
    <location>
        <begin position="428"/>
        <end position="499"/>
    </location>
</feature>
<dbReference type="Pfam" id="PF00619">
    <property type="entry name" value="CARD"/>
    <property type="match status" value="1"/>
</dbReference>